<keyword evidence="2" id="KW-1003">Cell membrane</keyword>
<dbReference type="PANTHER" id="PTHR33529">
    <property type="entry name" value="SLR0882 PROTEIN-RELATED"/>
    <property type="match status" value="1"/>
</dbReference>
<dbReference type="EMBL" id="AMCI01004028">
    <property type="protein sequence ID" value="EJW98957.1"/>
    <property type="molecule type" value="Genomic_DNA"/>
</dbReference>
<dbReference type="GO" id="GO:0015920">
    <property type="term" value="P:lipopolysaccharide transport"/>
    <property type="evidence" value="ECO:0007669"/>
    <property type="project" value="TreeGrafter"/>
</dbReference>
<feature type="transmembrane region" description="Helical" evidence="6">
    <location>
        <begin position="122"/>
        <end position="142"/>
    </location>
</feature>
<evidence type="ECO:0000256" key="4">
    <source>
        <dbReference type="ARBA" id="ARBA00022989"/>
    </source>
</evidence>
<comment type="subcellular location">
    <subcellularLocation>
        <location evidence="1">Cell membrane</location>
        <topology evidence="1">Multi-pass membrane protein</topology>
    </subcellularLocation>
</comment>
<comment type="caution">
    <text evidence="7">The sequence shown here is derived from an EMBL/GenBank/DDBJ whole genome shotgun (WGS) entry which is preliminary data.</text>
</comment>
<feature type="transmembrane region" description="Helical" evidence="6">
    <location>
        <begin position="354"/>
        <end position="373"/>
    </location>
</feature>
<evidence type="ECO:0000313" key="7">
    <source>
        <dbReference type="EMBL" id="EJW98957.1"/>
    </source>
</evidence>
<dbReference type="InterPro" id="IPR005495">
    <property type="entry name" value="LptG/LptF_permease"/>
</dbReference>
<feature type="transmembrane region" description="Helical" evidence="6">
    <location>
        <begin position="326"/>
        <end position="348"/>
    </location>
</feature>
<dbReference type="Pfam" id="PF03739">
    <property type="entry name" value="LptF_LptG"/>
    <property type="match status" value="1"/>
</dbReference>
<keyword evidence="4 6" id="KW-1133">Transmembrane helix</keyword>
<accession>J9GB00</accession>
<dbReference type="AlphaFoldDB" id="J9GB00"/>
<reference evidence="7" key="1">
    <citation type="journal article" date="2012" name="PLoS ONE">
        <title>Gene sets for utilization of primary and secondary nutrition supplies in the distal gut of endangered iberian lynx.</title>
        <authorList>
            <person name="Alcaide M."/>
            <person name="Messina E."/>
            <person name="Richter M."/>
            <person name="Bargiela R."/>
            <person name="Peplies J."/>
            <person name="Huws S.A."/>
            <person name="Newbold C.J."/>
            <person name="Golyshin P.N."/>
            <person name="Simon M.A."/>
            <person name="Lopez G."/>
            <person name="Yakimov M.M."/>
            <person name="Ferrer M."/>
        </authorList>
    </citation>
    <scope>NUCLEOTIDE SEQUENCE</scope>
</reference>
<protein>
    <submittedName>
        <fullName evidence="7">Permease YjgP/YjgQ family protein</fullName>
    </submittedName>
</protein>
<feature type="transmembrane region" description="Helical" evidence="6">
    <location>
        <begin position="31"/>
        <end position="49"/>
    </location>
</feature>
<dbReference type="GO" id="GO:0043190">
    <property type="term" value="C:ATP-binding cassette (ABC) transporter complex"/>
    <property type="evidence" value="ECO:0007669"/>
    <property type="project" value="TreeGrafter"/>
</dbReference>
<feature type="transmembrane region" description="Helical" evidence="6">
    <location>
        <begin position="79"/>
        <end position="101"/>
    </location>
</feature>
<name>J9GB00_9ZZZZ</name>
<evidence type="ECO:0000256" key="6">
    <source>
        <dbReference type="SAM" id="Phobius"/>
    </source>
</evidence>
<proteinExistence type="predicted"/>
<feature type="transmembrane region" description="Helical" evidence="6">
    <location>
        <begin position="297"/>
        <end position="314"/>
    </location>
</feature>
<evidence type="ECO:0000256" key="3">
    <source>
        <dbReference type="ARBA" id="ARBA00022692"/>
    </source>
</evidence>
<organism evidence="7">
    <name type="scientific">gut metagenome</name>
    <dbReference type="NCBI Taxonomy" id="749906"/>
    <lineage>
        <taxon>unclassified sequences</taxon>
        <taxon>metagenomes</taxon>
        <taxon>organismal metagenomes</taxon>
    </lineage>
</organism>
<evidence type="ECO:0000256" key="5">
    <source>
        <dbReference type="ARBA" id="ARBA00023136"/>
    </source>
</evidence>
<evidence type="ECO:0000256" key="2">
    <source>
        <dbReference type="ARBA" id="ARBA00022475"/>
    </source>
</evidence>
<sequence>MKKVNWKIWKYIKFPKLDFLKRLDYYIIKKFLGTYVFAIALIISIAVVFDFNEKMDRFMSHNAPWSAIIFDYYLNFIPYFANLFSPLFVFIAVIFFTSKLAENSEIIAMFSTGMSFKRMLRPYMVSAAIIAAVTFYLGSYVIPEGSVTRINFEDKYYKPRKKSTARNIQLEVDSGVIAYIDRYEDYSKTGYRFSLDKFQDKQLVSHLTARSIQYDTSQVHKWIIKDYMIRKMDGMRESISKGERIDTTLFMEPSDFLISSNQQEMLTSPQLSEYIDRQKQRGFANIKEFEIEYHKRIAMSFASFILTIIGASLSSKKSKGGMGLHLGIGLGLSFSYIMFQTVTSTFAVNGNVPPVVAVWIPNLIYAFIAFYLYRKAPK</sequence>
<dbReference type="PANTHER" id="PTHR33529:SF8">
    <property type="entry name" value="PERMEASE, YJGP_YJGQ FAMILY"/>
    <property type="match status" value="1"/>
</dbReference>
<evidence type="ECO:0000256" key="1">
    <source>
        <dbReference type="ARBA" id="ARBA00004651"/>
    </source>
</evidence>
<keyword evidence="5 6" id="KW-0472">Membrane</keyword>
<gene>
    <name evidence="7" type="ORF">EVA_12937</name>
</gene>
<keyword evidence="3 6" id="KW-0812">Transmembrane</keyword>